<proteinExistence type="predicted"/>
<name>A0A0P1AMG2_PLAHL</name>
<dbReference type="Proteomes" id="UP000054928">
    <property type="component" value="Unassembled WGS sequence"/>
</dbReference>
<keyword evidence="2" id="KW-1133">Transmembrane helix</keyword>
<dbReference type="EMBL" id="CCYD01000610">
    <property type="protein sequence ID" value="CEG42233.1"/>
    <property type="molecule type" value="Genomic_DNA"/>
</dbReference>
<dbReference type="PANTHER" id="PTHR15678">
    <property type="entry name" value="ANTIGEN MLAA-22-RELATED"/>
    <property type="match status" value="1"/>
</dbReference>
<evidence type="ECO:0000313" key="4">
    <source>
        <dbReference type="Proteomes" id="UP000054928"/>
    </source>
</evidence>
<dbReference type="OMA" id="HRIHCHI"/>
<keyword evidence="2" id="KW-0812">Transmembrane</keyword>
<dbReference type="InterPro" id="IPR045167">
    <property type="entry name" value="Hobbit"/>
</dbReference>
<reference evidence="4" key="1">
    <citation type="submission" date="2014-09" db="EMBL/GenBank/DDBJ databases">
        <authorList>
            <person name="Sharma Rahul"/>
            <person name="Thines Marco"/>
        </authorList>
    </citation>
    <scope>NUCLEOTIDE SEQUENCE [LARGE SCALE GENOMIC DNA]</scope>
</reference>
<accession>A0A0P1AMG2</accession>
<keyword evidence="4" id="KW-1185">Reference proteome</keyword>
<dbReference type="GeneID" id="36407581"/>
<dbReference type="STRING" id="4781.A0A0P1AMG2"/>
<dbReference type="Pfam" id="PF10344">
    <property type="entry name" value="Hobbit"/>
    <property type="match status" value="1"/>
</dbReference>
<feature type="transmembrane region" description="Helical" evidence="2">
    <location>
        <begin position="36"/>
        <end position="62"/>
    </location>
</feature>
<evidence type="ECO:0000313" key="3">
    <source>
        <dbReference type="EMBL" id="CEG42233.1"/>
    </source>
</evidence>
<dbReference type="PANTHER" id="PTHR15678:SF6">
    <property type="entry name" value="BRIDGE-LIKE LIPID TRANSFER PROTEIN FAMILY MEMBER 2"/>
    <property type="match status" value="1"/>
</dbReference>
<keyword evidence="2" id="KW-0472">Membrane</keyword>
<evidence type="ECO:0000256" key="2">
    <source>
        <dbReference type="SAM" id="Phobius"/>
    </source>
</evidence>
<sequence>MQEVQYITKGRTAIQIQRLVNYQHIQKRGMGLQVQFVAGILLLFAAFEIWRVLMSLILAMIVKAGLLRNIVINSQTKLSVTTATFKISIRKHLWQFLRQPKQKNLFVLMINIAPKLANVKHSCQFEGHPTSVLECLDVERHNEDKRSPIFSIQHGSISMHAVYQLGKNELLCKMIISQNDVSKAVLQGLYLKGTAALGLTEFMLHVPLYQSCEVLCTPIPSAYSVVIDMIELSIDLKQFLQAVLWSKQPQYLNGSTAASCYPNFDSNIVNDDRMCRTVNLLQLAEIFPEKLFCEIHKLKVNVVNRDTLNHLDTLCSLEFNAFRADLMDNTTKNEVFQHSSRCTIGCESNESEKECDKKQPILKFRFTIRGSSRNMSVALSQQLEPWVASCCTVYDATVLEQQENRLVSHIDNNYQHKLWSIADYCDQESDAQFKVQNISITFQPLSRTCDVLPKCAPSIQFILNEISVYSYPFANEDSSSLRAKADIHCCRLQGFYLTNDDLDMFSFLSIDFVRIFVSPVYSGMQSDVHAEVETEVEWVEVKWAPDVLHAIGGAMELGVFCLASLLHESRHSASELKFTSYNHKSKVQSSVKLAPMHLMEDVSGNVLSSGEVLIFRCVAKHICVIFPLIYCEQQRLDCVTVETFTVSTEKATGRLRISLLDAKAFPSQQSSEKLFEAAKKQTSFFWQDHFRKELITSRTTRDRILRTKEFSIFKTDALFFSAKCFSLEESRIVGTSMTVVDLFVDGVQLKWNISTQLRILELIRQITFSSWEMIYRARSAYAKYCTPFDSIYNRVHGLNPPLDDLDECLRYEKQFADHISASGGKLHRLYATNLTINAKICDQVAVDLTLGVFASDDLPEVWLFQSVSIKVNTLEMVSVARVHVRHTLNEDHDHVFGVLEEMLRKRLFACQRSTSVLEQTVVNGILIEIQTLQIRISHDFPLKAYLDAVQDTFDPFKEQLSAAVLADWRPQQEIFYQYFLRTSVASHRPEVWLRLRDVSFECLGSSFESWLEKIYPLWIEEIAEQELRAHVLDKHIEAHRLSDVDEHNDTSYTELKALLIKNNASAYIWKAKKMVHKTCDGDKGPFFKVSLGHLEFDVSFKEDIATSWDIIKSLDEATKELEGAFKTAKRNFTHFTPSCRFFMGLHVKLGVTDLAVNMRRFLTPLLTWDNLKLTGDIFFTAYNSGEINTDLSKAMRCFLDLSIDIACPVIYFSPGYLYALDDLLRLASGCISCGSYDFDKDDSVSLVDTVRRLLHGNICATITNASVRLFCEATSFQVADFLELHVHQARFAYNFGSIDIELTRVAAKIEPKSLSHIAELSHLKLHIWFYWGCLTNPNMHYDYPIEYIGSDTLSERFILHPPISVDTIPQETGTTSIPKFYQATKLSIFIKGKICPLQPESGDSNEGLLPRGMGAPTAVVLYTETAEYLIKFVQVYQDAFRYSHVRRRNHSVVKPTLMLANIGSYLEGLTIEKFDLIGLDVALYASEKHPVGIRAFLDDRISCSGALFKSSHTIFSGREVKESEDYGADDTKFNVRRLSFLLGDATWIVHDVNVDTRCVQVRVCTSESGSRGEPLVSLQHTSLIIGGGTEQILSHDDSPIKVPSRPVMKRGNTAQLFNIVQSPSEVGTKERAGQSILEYFDIPHENPFSYRESDSDSEDEFEAEKIEKQVEGCQNNEFDEIRRAGFLLGLLSANVRATVTIVAIESLIDIFDTWEQVITTNLPDLFLDLAATATLLENDEQGFGVVVDESNHSPKQFTSLAQDPKFSGLCLQGGADTPANFDKSQHFEPTPYSNADSVRSPREESSFLASQVERAQSSENLNSSRNVNPKKVQDFIMVKFEDCQISIQNQRHKGSVLLALSSGTLQHAISQDSSRERINLNVDGFQVFTAPLDVDVKSHVTWLKSLSDGLYCPSSYGLLRQVIAPIPTQVTIWIDHENSLDKNKIKLEIPAIEIHINPVSKEILEKLIATIIELIHAKRAEKKSRYNPFLLQQSLKKVLCQKRSFHQLLAIKRQLKWKIAALQGQQRCGRFWHLDERAMIGQSALKNALYSVLNLEKAYREHLISSESSANDVLNAGLISFATLIRYGGQIMDGLLELTQKYEALSDLTRSMAHEIQEQYNSSFMHDVDIELTLDRASLTLHGEFFDIVRTQLSSLSLQMQLFEDHSGKFTLCLQKFSIINLSPATPYPDLLLPTHSRSWAGDEVFLRINAEIAKPINNTTIIQHFEVNVHPIQVCITQEIILQLIAFFAPSDNTDNIKDEKREEVRSQFLQARTCSTSDKRVGSAIFKAVKVAGKTVANPLNHGRASHGDSDEQIVPSCLNSKAETVGLVSKDPSQWIAQLVNLSPSHDLLPFTSDDADQHAPQILNDEKSDRVSSSTLFKRIRLGTVEVVLTYKNKKSNIGNSSTSHLHHPHMLQPQALEDMRGFEIKTRALVYCDKSCSPFDLLLRIRRDILLDVLSQVGRNFTNIGNFLRDQIDLSCWAAFDGLAPLKSLSTTVSSFKATGLSHTGVVVPYPDSTDPNGLDSEKKDKDPSAVLISSTSTAFHTGELLYTRRGSDVRSGSDADSATLSIPRSIDTAHHKPIAVKRIMTNLFSRKKSSLLPAPFTSS</sequence>
<dbReference type="RefSeq" id="XP_024578602.1">
    <property type="nucleotide sequence ID" value="XM_024728090.1"/>
</dbReference>
<evidence type="ECO:0000256" key="1">
    <source>
        <dbReference type="SAM" id="MobiDB-lite"/>
    </source>
</evidence>
<dbReference type="OrthoDB" id="1562405at2759"/>
<organism evidence="3 4">
    <name type="scientific">Plasmopara halstedii</name>
    <name type="common">Downy mildew of sunflower</name>
    <dbReference type="NCBI Taxonomy" id="4781"/>
    <lineage>
        <taxon>Eukaryota</taxon>
        <taxon>Sar</taxon>
        <taxon>Stramenopiles</taxon>
        <taxon>Oomycota</taxon>
        <taxon>Peronosporomycetes</taxon>
        <taxon>Peronosporales</taxon>
        <taxon>Peronosporaceae</taxon>
        <taxon>Plasmopara</taxon>
    </lineage>
</organism>
<feature type="region of interest" description="Disordered" evidence="1">
    <location>
        <begin position="1780"/>
        <end position="1806"/>
    </location>
</feature>
<protein>
    <submittedName>
        <fullName evidence="3">FMP27, C-terminal</fullName>
    </submittedName>
</protein>